<dbReference type="FunFam" id="3.10.450.40:FF:000016">
    <property type="entry name" value="Predicted protein"/>
    <property type="match status" value="1"/>
</dbReference>
<dbReference type="GO" id="GO:0017126">
    <property type="term" value="P:nucleologenesis"/>
    <property type="evidence" value="ECO:0007669"/>
    <property type="project" value="TreeGrafter"/>
</dbReference>
<feature type="region of interest" description="Disordered" evidence="1">
    <location>
        <begin position="1"/>
        <end position="70"/>
    </location>
</feature>
<dbReference type="OrthoDB" id="409625at2759"/>
<dbReference type="GO" id="GO:0009658">
    <property type="term" value="P:chloroplast organization"/>
    <property type="evidence" value="ECO:0007669"/>
    <property type="project" value="TreeGrafter"/>
</dbReference>
<feature type="compositionally biased region" description="Acidic residues" evidence="1">
    <location>
        <begin position="55"/>
        <end position="70"/>
    </location>
</feature>
<evidence type="ECO:0000256" key="1">
    <source>
        <dbReference type="SAM" id="MobiDB-lite"/>
    </source>
</evidence>
<reference evidence="2 3" key="1">
    <citation type="journal article" date="2015" name="Proc. Natl. Acad. Sci. U.S.A.">
        <title>The resurrection genome of Boea hygrometrica: A blueprint for survival of dehydration.</title>
        <authorList>
            <person name="Xiao L."/>
            <person name="Yang G."/>
            <person name="Zhang L."/>
            <person name="Yang X."/>
            <person name="Zhao S."/>
            <person name="Ji Z."/>
            <person name="Zhou Q."/>
            <person name="Hu M."/>
            <person name="Wang Y."/>
            <person name="Chen M."/>
            <person name="Xu Y."/>
            <person name="Jin H."/>
            <person name="Xiao X."/>
            <person name="Hu G."/>
            <person name="Bao F."/>
            <person name="Hu Y."/>
            <person name="Wan P."/>
            <person name="Li L."/>
            <person name="Deng X."/>
            <person name="Kuang T."/>
            <person name="Xiang C."/>
            <person name="Zhu J.K."/>
            <person name="Oliver M.J."/>
            <person name="He Y."/>
        </authorList>
    </citation>
    <scope>NUCLEOTIDE SEQUENCE [LARGE SCALE GENOMIC DNA]</scope>
    <source>
        <strain evidence="3">cv. XS01</strain>
    </source>
</reference>
<proteinExistence type="predicted"/>
<gene>
    <name evidence="2" type="ORF">F511_02213</name>
</gene>
<dbReference type="GO" id="GO:1901259">
    <property type="term" value="P:chloroplast rRNA processing"/>
    <property type="evidence" value="ECO:0007669"/>
    <property type="project" value="TreeGrafter"/>
</dbReference>
<feature type="compositionally biased region" description="Basic and acidic residues" evidence="1">
    <location>
        <begin position="45"/>
        <end position="54"/>
    </location>
</feature>
<feature type="region of interest" description="Disordered" evidence="1">
    <location>
        <begin position="185"/>
        <end position="206"/>
    </location>
</feature>
<dbReference type="GO" id="GO:0009507">
    <property type="term" value="C:chloroplast"/>
    <property type="evidence" value="ECO:0007669"/>
    <property type="project" value="TreeGrafter"/>
</dbReference>
<protein>
    <submittedName>
        <fullName evidence="2">Protein DCL, chloroplastic-like</fullName>
    </submittedName>
</protein>
<keyword evidence="3" id="KW-1185">Reference proteome</keyword>
<feature type="compositionally biased region" description="Basic residues" evidence="1">
    <location>
        <begin position="195"/>
        <end position="206"/>
    </location>
</feature>
<dbReference type="PANTHER" id="PTHR33415:SF12">
    <property type="entry name" value="PROTEIN EMBRYO DEFECTIVE 514"/>
    <property type="match status" value="1"/>
</dbReference>
<dbReference type="InterPro" id="IPR044673">
    <property type="entry name" value="DCL-like"/>
</dbReference>
<name>A0A2Z7AVQ4_9LAMI</name>
<sequence>MADESAPAAPLNSEIEPQAEIAAESEPENGGSKRNREEDEGSEPTGEKRIRAESEVEEKSEEPEKQEEEANVAVVGMKTFGSSVEMFDYFYKLLHTWPPNIDLNKYEHIMVLELLKKGHMEAERKIGCGIKGFQVRFHPQFKSRCFFLIRDDESVDDFSFRKCVDRILTLPETMQIKHDVNKALRGKGGGAFGRGRGRGHRGRGRK</sequence>
<dbReference type="Pfam" id="PF11523">
    <property type="entry name" value="DUF3223"/>
    <property type="match status" value="1"/>
</dbReference>
<dbReference type="Proteomes" id="UP000250235">
    <property type="component" value="Unassembled WGS sequence"/>
</dbReference>
<dbReference type="AlphaFoldDB" id="A0A2Z7AVQ4"/>
<organism evidence="2 3">
    <name type="scientific">Dorcoceras hygrometricum</name>
    <dbReference type="NCBI Taxonomy" id="472368"/>
    <lineage>
        <taxon>Eukaryota</taxon>
        <taxon>Viridiplantae</taxon>
        <taxon>Streptophyta</taxon>
        <taxon>Embryophyta</taxon>
        <taxon>Tracheophyta</taxon>
        <taxon>Spermatophyta</taxon>
        <taxon>Magnoliopsida</taxon>
        <taxon>eudicotyledons</taxon>
        <taxon>Gunneridae</taxon>
        <taxon>Pentapetalae</taxon>
        <taxon>asterids</taxon>
        <taxon>lamiids</taxon>
        <taxon>Lamiales</taxon>
        <taxon>Gesneriaceae</taxon>
        <taxon>Didymocarpoideae</taxon>
        <taxon>Trichosporeae</taxon>
        <taxon>Loxocarpinae</taxon>
        <taxon>Dorcoceras</taxon>
    </lineage>
</organism>
<dbReference type="PANTHER" id="PTHR33415">
    <property type="entry name" value="PROTEIN EMBRYO DEFECTIVE 514"/>
    <property type="match status" value="1"/>
</dbReference>
<evidence type="ECO:0000313" key="2">
    <source>
        <dbReference type="EMBL" id="KZV23312.1"/>
    </source>
</evidence>
<dbReference type="Gene3D" id="3.10.450.40">
    <property type="match status" value="1"/>
</dbReference>
<accession>A0A2Z7AVQ4</accession>
<evidence type="ECO:0000313" key="3">
    <source>
        <dbReference type="Proteomes" id="UP000250235"/>
    </source>
</evidence>
<dbReference type="EMBL" id="KV013932">
    <property type="protein sequence ID" value="KZV23312.1"/>
    <property type="molecule type" value="Genomic_DNA"/>
</dbReference>
<dbReference type="GO" id="GO:0005634">
    <property type="term" value="C:nucleus"/>
    <property type="evidence" value="ECO:0007669"/>
    <property type="project" value="TreeGrafter"/>
</dbReference>